<evidence type="ECO:0000256" key="1">
    <source>
        <dbReference type="SAM" id="Phobius"/>
    </source>
</evidence>
<keyword evidence="1" id="KW-1133">Transmembrane helix</keyword>
<dbReference type="KEGG" id="siv:SSIL_2727"/>
<sequence length="116" mass="13128">MYASCFFLPEKAIIISGINNKWKGGFNVQHNLQLMNPLSNLLLNSARGPLASMHALDVMWISFYSIGLLLVSILIITAVRKWVHNMVLSFLMKLVAYVMFFIGTLLMVLVVLTWPN</sequence>
<keyword evidence="1" id="KW-0812">Transmembrane</keyword>
<dbReference type="eggNOG" id="ENOG5033248">
    <property type="taxonomic scope" value="Bacteria"/>
</dbReference>
<keyword evidence="1" id="KW-0472">Membrane</keyword>
<feature type="transmembrane region" description="Helical" evidence="1">
    <location>
        <begin position="91"/>
        <end position="114"/>
    </location>
</feature>
<accession>F2F6V2</accession>
<proteinExistence type="predicted"/>
<feature type="transmembrane region" description="Helical" evidence="1">
    <location>
        <begin position="58"/>
        <end position="79"/>
    </location>
</feature>
<dbReference type="HOGENOM" id="CLU_2095262_0_0_9"/>
<dbReference type="PATRIC" id="fig|1002809.3.peg.2747"/>
<dbReference type="STRING" id="1002809.SSIL_2727"/>
<reference evidence="3" key="1">
    <citation type="submission" date="2011-04" db="EMBL/GenBank/DDBJ databases">
        <title>Genome sequence of Solibacillus silvestris StLB046.</title>
        <authorList>
            <person name="Morohoshi T."/>
            <person name="Someya N."/>
            <person name="Ikeda T."/>
        </authorList>
    </citation>
    <scope>NUCLEOTIDE SEQUENCE [LARGE SCALE GENOMIC DNA]</scope>
    <source>
        <strain evidence="3">StLB046</strain>
    </source>
</reference>
<dbReference type="Pfam" id="PF10966">
    <property type="entry name" value="DUF2768"/>
    <property type="match status" value="1"/>
</dbReference>
<gene>
    <name evidence="2" type="ordered locus">SSIL_2727</name>
</gene>
<protein>
    <submittedName>
        <fullName evidence="2">Protein</fullName>
    </submittedName>
</protein>
<name>F2F6V2_SOLSS</name>
<evidence type="ECO:0000313" key="2">
    <source>
        <dbReference type="EMBL" id="BAK17150.1"/>
    </source>
</evidence>
<organism evidence="2 3">
    <name type="scientific">Solibacillus silvestris (strain StLB046)</name>
    <name type="common">Bacillus silvestris</name>
    <dbReference type="NCBI Taxonomy" id="1002809"/>
    <lineage>
        <taxon>Bacteria</taxon>
        <taxon>Bacillati</taxon>
        <taxon>Bacillota</taxon>
        <taxon>Bacilli</taxon>
        <taxon>Bacillales</taxon>
        <taxon>Caryophanaceae</taxon>
        <taxon>Solibacillus</taxon>
    </lineage>
</organism>
<dbReference type="InterPro" id="IPR020076">
    <property type="entry name" value="DUF2768"/>
</dbReference>
<dbReference type="EMBL" id="AP012157">
    <property type="protein sequence ID" value="BAK17150.1"/>
    <property type="molecule type" value="Genomic_DNA"/>
</dbReference>
<dbReference type="AlphaFoldDB" id="F2F6V2"/>
<keyword evidence="3" id="KW-1185">Reference proteome</keyword>
<dbReference type="Proteomes" id="UP000006691">
    <property type="component" value="Chromosome"/>
</dbReference>
<reference evidence="2 3" key="2">
    <citation type="journal article" date="2012" name="J. Biosci. Bioeng.">
        <title>Complete genome sequence and characterization of the N-acylhomoserine lactone-degrading gene of the potato leaf-associated Solibacillus silvestris.</title>
        <authorList>
            <person name="Morohoshi T."/>
            <person name="Tominaga Y."/>
            <person name="Someya N."/>
            <person name="Ikeda T."/>
        </authorList>
    </citation>
    <scope>NUCLEOTIDE SEQUENCE [LARGE SCALE GENOMIC DNA]</scope>
    <source>
        <strain evidence="2 3">StLB046</strain>
    </source>
</reference>
<evidence type="ECO:0000313" key="3">
    <source>
        <dbReference type="Proteomes" id="UP000006691"/>
    </source>
</evidence>